<accession>A0A7W8Y9B7</accession>
<dbReference type="Pfam" id="PF09383">
    <property type="entry name" value="NIL"/>
    <property type="match status" value="1"/>
</dbReference>
<evidence type="ECO:0000256" key="3">
    <source>
        <dbReference type="ARBA" id="ARBA00022475"/>
    </source>
</evidence>
<comment type="function">
    <text evidence="9">Part of the ABC transporter FtsEX involved in cellular division. Has ATPase activity.</text>
</comment>
<dbReference type="InterPro" id="IPR003593">
    <property type="entry name" value="AAA+_ATPase"/>
</dbReference>
<evidence type="ECO:0000256" key="2">
    <source>
        <dbReference type="ARBA" id="ARBA00022448"/>
    </source>
</evidence>
<evidence type="ECO:0000256" key="7">
    <source>
        <dbReference type="ARBA" id="ARBA00022970"/>
    </source>
</evidence>
<keyword evidence="4" id="KW-0547">Nucleotide-binding</keyword>
<dbReference type="InterPro" id="IPR017871">
    <property type="entry name" value="ABC_transporter-like_CS"/>
</dbReference>
<evidence type="ECO:0000313" key="13">
    <source>
        <dbReference type="Proteomes" id="UP000523863"/>
    </source>
</evidence>
<keyword evidence="6" id="KW-1278">Translocase</keyword>
<dbReference type="InterPro" id="IPR018449">
    <property type="entry name" value="NIL_domain"/>
</dbReference>
<comment type="similarity">
    <text evidence="1">Belongs to the ABC transporter superfamily.</text>
</comment>
<evidence type="ECO:0000256" key="6">
    <source>
        <dbReference type="ARBA" id="ARBA00022967"/>
    </source>
</evidence>
<dbReference type="PANTHER" id="PTHR43166">
    <property type="entry name" value="AMINO ACID IMPORT ATP-BINDING PROTEIN"/>
    <property type="match status" value="1"/>
</dbReference>
<dbReference type="PANTHER" id="PTHR43166:SF30">
    <property type="entry name" value="METHIONINE IMPORT ATP-BINDING PROTEIN METN"/>
    <property type="match status" value="1"/>
</dbReference>
<proteinExistence type="inferred from homology"/>
<keyword evidence="8" id="KW-0472">Membrane</keyword>
<gene>
    <name evidence="12" type="ORF">BKA12_000291</name>
</gene>
<dbReference type="PROSITE" id="PS00211">
    <property type="entry name" value="ABC_TRANSPORTER_1"/>
    <property type="match status" value="1"/>
</dbReference>
<dbReference type="InterPro" id="IPR050086">
    <property type="entry name" value="MetN_ABC_transporter-like"/>
</dbReference>
<dbReference type="Pfam" id="PF00005">
    <property type="entry name" value="ABC_tran"/>
    <property type="match status" value="1"/>
</dbReference>
<dbReference type="SUPFAM" id="SSF52540">
    <property type="entry name" value="P-loop containing nucleoside triphosphate hydrolases"/>
    <property type="match status" value="1"/>
</dbReference>
<comment type="caution">
    <text evidence="12">The sequence shown here is derived from an EMBL/GenBank/DDBJ whole genome shotgun (WGS) entry which is preliminary data.</text>
</comment>
<evidence type="ECO:0000256" key="8">
    <source>
        <dbReference type="ARBA" id="ARBA00023136"/>
    </source>
</evidence>
<dbReference type="SMART" id="SM00930">
    <property type="entry name" value="NIL"/>
    <property type="match status" value="1"/>
</dbReference>
<evidence type="ECO:0000313" key="12">
    <source>
        <dbReference type="EMBL" id="MBB5597211.1"/>
    </source>
</evidence>
<dbReference type="InterPro" id="IPR003439">
    <property type="entry name" value="ABC_transporter-like_ATP-bd"/>
</dbReference>
<dbReference type="GO" id="GO:0016887">
    <property type="term" value="F:ATP hydrolysis activity"/>
    <property type="evidence" value="ECO:0007669"/>
    <property type="project" value="InterPro"/>
</dbReference>
<keyword evidence="13" id="KW-1185">Reference proteome</keyword>
<dbReference type="EMBL" id="JACHBL010000001">
    <property type="protein sequence ID" value="MBB5597211.1"/>
    <property type="molecule type" value="Genomic_DNA"/>
</dbReference>
<feature type="domain" description="ABC transporter" evidence="11">
    <location>
        <begin position="2"/>
        <end position="241"/>
    </location>
</feature>
<evidence type="ECO:0000256" key="5">
    <source>
        <dbReference type="ARBA" id="ARBA00022840"/>
    </source>
</evidence>
<protein>
    <submittedName>
        <fullName evidence="12">D-methionine transport system ATP-binding protein</fullName>
    </submittedName>
</protein>
<dbReference type="FunFam" id="3.40.50.300:FF:000056">
    <property type="entry name" value="Cell division ATP-binding protein FtsE"/>
    <property type="match status" value="1"/>
</dbReference>
<dbReference type="RefSeq" id="WP_183640146.1">
    <property type="nucleotide sequence ID" value="NZ_JACHBL010000001.1"/>
</dbReference>
<dbReference type="SUPFAM" id="SSF55021">
    <property type="entry name" value="ACT-like"/>
    <property type="match status" value="1"/>
</dbReference>
<evidence type="ECO:0000256" key="4">
    <source>
        <dbReference type="ARBA" id="ARBA00022741"/>
    </source>
</evidence>
<dbReference type="GO" id="GO:0005886">
    <property type="term" value="C:plasma membrane"/>
    <property type="evidence" value="ECO:0007669"/>
    <property type="project" value="UniProtKB-ARBA"/>
</dbReference>
<organism evidence="12 13">
    <name type="scientific">Neomicrococcus lactis</name>
    <dbReference type="NCBI Taxonomy" id="732241"/>
    <lineage>
        <taxon>Bacteria</taxon>
        <taxon>Bacillati</taxon>
        <taxon>Actinomycetota</taxon>
        <taxon>Actinomycetes</taxon>
        <taxon>Micrococcales</taxon>
        <taxon>Micrococcaceae</taxon>
        <taxon>Neomicrococcus</taxon>
    </lineage>
</organism>
<name>A0A7W8Y9B7_9MICC</name>
<dbReference type="Proteomes" id="UP000523863">
    <property type="component" value="Unassembled WGS sequence"/>
</dbReference>
<dbReference type="SMART" id="SM00382">
    <property type="entry name" value="AAA"/>
    <property type="match status" value="1"/>
</dbReference>
<evidence type="ECO:0000256" key="10">
    <source>
        <dbReference type="ARBA" id="ARBA00063837"/>
    </source>
</evidence>
<evidence type="ECO:0000256" key="9">
    <source>
        <dbReference type="ARBA" id="ARBA00054718"/>
    </source>
</evidence>
<keyword evidence="7" id="KW-0029">Amino-acid transport</keyword>
<keyword evidence="5 12" id="KW-0067">ATP-binding</keyword>
<dbReference type="Gene3D" id="3.30.70.260">
    <property type="match status" value="1"/>
</dbReference>
<reference evidence="12 13" key="1">
    <citation type="submission" date="2020-08" db="EMBL/GenBank/DDBJ databases">
        <title>Sequencing the genomes of 1000 actinobacteria strains.</title>
        <authorList>
            <person name="Klenk H.-P."/>
        </authorList>
    </citation>
    <scope>NUCLEOTIDE SEQUENCE [LARGE SCALE GENOMIC DNA]</scope>
    <source>
        <strain evidence="12 13">DSM 23694</strain>
    </source>
</reference>
<dbReference type="Gene3D" id="3.40.50.300">
    <property type="entry name" value="P-loop containing nucleotide triphosphate hydrolases"/>
    <property type="match status" value="1"/>
</dbReference>
<dbReference type="CDD" id="cd03258">
    <property type="entry name" value="ABC_MetN_methionine_transporter"/>
    <property type="match status" value="1"/>
</dbReference>
<keyword evidence="2" id="KW-0813">Transport</keyword>
<keyword evidence="3" id="KW-1003">Cell membrane</keyword>
<dbReference type="GO" id="GO:0006865">
    <property type="term" value="P:amino acid transport"/>
    <property type="evidence" value="ECO:0007669"/>
    <property type="project" value="UniProtKB-KW"/>
</dbReference>
<sequence>MISITDLRKVYRQGSRDVVALDGVSLDVPQGNIHGIIGHSGAGKSTLVRCLTLLDRPTSGTVAINGKDLTNVSDKDLLTARRRIGMVFQHANLMDSRTTEENVAFPLELTGTPKDVREKKVQDLLRLTGLADFAKAYPSQLSGGQRQRVGIARALAADPDVLLCDEPTSALDPRTTEEILDLIRSLRDRLNITVLIITHEMHVVKRICDSVSLLEGGKIVESGNLSEVVAASGRLSEAVLPLPGAATSIADGPIVELLYSGDQAYTPVISAITRTFDIDVNVLAGSIEELGSSRFAHLRLQLDPSADVDAVVQFLSDRGIKATVKGA</sequence>
<comment type="subunit">
    <text evidence="10">Homodimer. Forms a membrane-associated complex with FtsX.</text>
</comment>
<dbReference type="InterPro" id="IPR045865">
    <property type="entry name" value="ACT-like_dom_sf"/>
</dbReference>
<dbReference type="AlphaFoldDB" id="A0A7W8Y9B7"/>
<dbReference type="InterPro" id="IPR027417">
    <property type="entry name" value="P-loop_NTPase"/>
</dbReference>
<evidence type="ECO:0000256" key="1">
    <source>
        <dbReference type="ARBA" id="ARBA00005417"/>
    </source>
</evidence>
<dbReference type="GO" id="GO:0005524">
    <property type="term" value="F:ATP binding"/>
    <property type="evidence" value="ECO:0007669"/>
    <property type="project" value="UniProtKB-KW"/>
</dbReference>
<evidence type="ECO:0000259" key="11">
    <source>
        <dbReference type="PROSITE" id="PS50893"/>
    </source>
</evidence>
<dbReference type="InterPro" id="IPR041701">
    <property type="entry name" value="MetN_ABC"/>
</dbReference>
<dbReference type="PROSITE" id="PS50893">
    <property type="entry name" value="ABC_TRANSPORTER_2"/>
    <property type="match status" value="1"/>
</dbReference>